<dbReference type="InterPro" id="IPR036179">
    <property type="entry name" value="Ig-like_dom_sf"/>
</dbReference>
<evidence type="ECO:0000259" key="14">
    <source>
        <dbReference type="PROSITE" id="PS50011"/>
    </source>
</evidence>
<dbReference type="InterPro" id="IPR008271">
    <property type="entry name" value="Ser/Thr_kinase_AS"/>
</dbReference>
<dbReference type="PROSITE" id="PS50011">
    <property type="entry name" value="PROTEIN_KINASE_DOM"/>
    <property type="match status" value="1"/>
</dbReference>
<dbReference type="PANTHER" id="PTHR24350">
    <property type="entry name" value="SERINE/THREONINE-PROTEIN KINASE IAL-RELATED"/>
    <property type="match status" value="1"/>
</dbReference>
<dbReference type="InterPro" id="IPR007110">
    <property type="entry name" value="Ig-like_dom"/>
</dbReference>
<evidence type="ECO:0000313" key="16">
    <source>
        <dbReference type="EMBL" id="CAF0783417.1"/>
    </source>
</evidence>
<name>A0A818NWC6_9BILA</name>
<dbReference type="EC" id="2.7.11.1" evidence="13"/>
<evidence type="ECO:0000313" key="17">
    <source>
        <dbReference type="EMBL" id="CAF3611713.1"/>
    </source>
</evidence>
<dbReference type="GO" id="GO:0005524">
    <property type="term" value="F:ATP binding"/>
    <property type="evidence" value="ECO:0007669"/>
    <property type="project" value="UniProtKB-UniRule"/>
</dbReference>
<comment type="caution">
    <text evidence="17">The sequence shown here is derived from an EMBL/GenBank/DDBJ whole genome shotgun (WGS) entry which is preliminary data.</text>
</comment>
<keyword evidence="6" id="KW-0393">Immunoglobulin domain</keyword>
<reference evidence="17" key="1">
    <citation type="submission" date="2021-02" db="EMBL/GenBank/DDBJ databases">
        <authorList>
            <person name="Nowell W R."/>
        </authorList>
    </citation>
    <scope>NUCLEOTIDE SEQUENCE</scope>
</reference>
<dbReference type="EMBL" id="CAJOAX010000547">
    <property type="protein sequence ID" value="CAF3611713.1"/>
    <property type="molecule type" value="Genomic_DNA"/>
</dbReference>
<dbReference type="Gene3D" id="1.10.510.10">
    <property type="entry name" value="Transferase(Phosphotransferase) domain 1"/>
    <property type="match status" value="1"/>
</dbReference>
<comment type="catalytic activity">
    <reaction evidence="8 13">
        <text>L-seryl-[protein] + ATP = O-phospho-L-seryl-[protein] + ADP + H(+)</text>
        <dbReference type="Rhea" id="RHEA:17989"/>
        <dbReference type="Rhea" id="RHEA-COMP:9863"/>
        <dbReference type="Rhea" id="RHEA-COMP:11604"/>
        <dbReference type="ChEBI" id="CHEBI:15378"/>
        <dbReference type="ChEBI" id="CHEBI:29999"/>
        <dbReference type="ChEBI" id="CHEBI:30616"/>
        <dbReference type="ChEBI" id="CHEBI:83421"/>
        <dbReference type="ChEBI" id="CHEBI:456216"/>
        <dbReference type="EC" id="2.7.11.1"/>
    </reaction>
</comment>
<evidence type="ECO:0000256" key="3">
    <source>
        <dbReference type="ARBA" id="ARBA00022741"/>
    </source>
</evidence>
<feature type="domain" description="Ig-like" evidence="15">
    <location>
        <begin position="505"/>
        <end position="617"/>
    </location>
</feature>
<dbReference type="GO" id="GO:0004674">
    <property type="term" value="F:protein serine/threonine kinase activity"/>
    <property type="evidence" value="ECO:0007669"/>
    <property type="project" value="UniProtKB-KW"/>
</dbReference>
<feature type="binding site" evidence="10">
    <location>
        <begin position="169"/>
        <end position="171"/>
    </location>
    <ligand>
        <name>ATP</name>
        <dbReference type="ChEBI" id="CHEBI:30616"/>
    </ligand>
</feature>
<keyword evidence="1 13" id="KW-0723">Serine/threonine-protein kinase</keyword>
<evidence type="ECO:0000256" key="9">
    <source>
        <dbReference type="PIRSR" id="PIRSR630616-1"/>
    </source>
</evidence>
<evidence type="ECO:0000256" key="10">
    <source>
        <dbReference type="PIRSR" id="PIRSR630616-2"/>
    </source>
</evidence>
<dbReference type="OrthoDB" id="6346662at2759"/>
<dbReference type="Gene3D" id="2.60.40.10">
    <property type="entry name" value="Immunoglobulins"/>
    <property type="match status" value="2"/>
</dbReference>
<dbReference type="InterPro" id="IPR011009">
    <property type="entry name" value="Kinase-like_dom_sf"/>
</dbReference>
<evidence type="ECO:0000256" key="11">
    <source>
        <dbReference type="PIRSR" id="PIRSR630616-3"/>
    </source>
</evidence>
<dbReference type="InterPro" id="IPR013783">
    <property type="entry name" value="Ig-like_fold"/>
</dbReference>
<evidence type="ECO:0000256" key="1">
    <source>
        <dbReference type="ARBA" id="ARBA00022527"/>
    </source>
</evidence>
<organism evidence="17 18">
    <name type="scientific">Rotaria sordida</name>
    <dbReference type="NCBI Taxonomy" id="392033"/>
    <lineage>
        <taxon>Eukaryota</taxon>
        <taxon>Metazoa</taxon>
        <taxon>Spiralia</taxon>
        <taxon>Gnathifera</taxon>
        <taxon>Rotifera</taxon>
        <taxon>Eurotatoria</taxon>
        <taxon>Bdelloidea</taxon>
        <taxon>Philodinida</taxon>
        <taxon>Philodinidae</taxon>
        <taxon>Rotaria</taxon>
    </lineage>
</organism>
<gene>
    <name evidence="17" type="ORF">OTI717_LOCUS7338</name>
    <name evidence="16" type="ORF">RFH988_LOCUS3032</name>
</gene>
<feature type="domain" description="Protein kinase" evidence="14">
    <location>
        <begin position="91"/>
        <end position="342"/>
    </location>
</feature>
<keyword evidence="4 13" id="KW-0418">Kinase</keyword>
<dbReference type="PROSITE" id="PS50835">
    <property type="entry name" value="IG_LIKE"/>
    <property type="match status" value="2"/>
</dbReference>
<dbReference type="Proteomes" id="UP000663823">
    <property type="component" value="Unassembled WGS sequence"/>
</dbReference>
<feature type="binding site" evidence="10">
    <location>
        <begin position="218"/>
        <end position="219"/>
    </location>
    <ligand>
        <name>ATP</name>
        <dbReference type="ChEBI" id="CHEBI:30616"/>
    </ligand>
</feature>
<keyword evidence="5 10" id="KW-0067">ATP-binding</keyword>
<evidence type="ECO:0000256" key="4">
    <source>
        <dbReference type="ARBA" id="ARBA00022777"/>
    </source>
</evidence>
<proteinExistence type="inferred from homology"/>
<dbReference type="InterPro" id="IPR030616">
    <property type="entry name" value="Aur-like"/>
</dbReference>
<dbReference type="SUPFAM" id="SSF48726">
    <property type="entry name" value="Immunoglobulin"/>
    <property type="match status" value="2"/>
</dbReference>
<dbReference type="PROSITE" id="PS00107">
    <property type="entry name" value="PROTEIN_KINASE_ATP"/>
    <property type="match status" value="1"/>
</dbReference>
<evidence type="ECO:0000256" key="12">
    <source>
        <dbReference type="PROSITE-ProRule" id="PRU10141"/>
    </source>
</evidence>
<dbReference type="Proteomes" id="UP000663882">
    <property type="component" value="Unassembled WGS sequence"/>
</dbReference>
<dbReference type="SMART" id="SM00220">
    <property type="entry name" value="S_TKc"/>
    <property type="match status" value="1"/>
</dbReference>
<accession>A0A818NWC6</accession>
<protein>
    <recommendedName>
        <fullName evidence="13">Aurora kinase</fullName>
        <ecNumber evidence="13">2.7.11.1</ecNumber>
    </recommendedName>
</protein>
<dbReference type="InterPro" id="IPR017441">
    <property type="entry name" value="Protein_kinase_ATP_BS"/>
</dbReference>
<dbReference type="AlphaFoldDB" id="A0A818NWC6"/>
<evidence type="ECO:0000313" key="18">
    <source>
        <dbReference type="Proteomes" id="UP000663823"/>
    </source>
</evidence>
<sequence length="639" mass="74123">MFEQTSEDQQSYDDIEAVKIPFDVAQCEDDSLYTYLPNWLNSLKDDELQSPPMSSNIFQKYIRQSHLETTMANSVRKMALNEDRLFTIDDFEFGRPLGKGAFGIVYLARLKKTKFICALKMLHKSKINEYSMAEQVKIETESGFKLNHPLILTMYDVFHDEKRFYFMLEYAPHGQLYRFLQKLRRFTNRLAASYIYQICHALEYCHSKSIIHRDLKPENILVDCCGNLKLADFGWSTKIRHADTMNTTACGTLDYLAPEIVGHKQYQYQVDNWCVGVLAYELLSGHAPFEGTDDETKVKIATINYTFPDYFSQLARKFIDNLLQKDPKKRMSFVDCIAHDWLQKNAYKYMFGPYKCPINPMGVVIFRSRKCSIEPSGIHCLKLMNWDCIVSSSNIRYISGELDSAISFRCEIAQLPFNAVITWVYRPKIPTINGIKWLPLYANARRLTQNNRRFIVDYSGYNVQTHTHLSILTINQLNLSDEGIYMCKSNQHQSIANIYNLTVTPSMKIFPNDGIIELNPYQRSINLSCTVRELSTNIIDPLKIKWYHNKHHINQHKTSHLINKYPHNNQATLILNIHNLSLNDSGLFECIYNNDIIGKGVQIFYTSSVLGYSKSISRKLISSSWILLVYNMIIIFITT</sequence>
<evidence type="ECO:0000256" key="8">
    <source>
        <dbReference type="ARBA" id="ARBA00048679"/>
    </source>
</evidence>
<evidence type="ECO:0000256" key="2">
    <source>
        <dbReference type="ARBA" id="ARBA00022679"/>
    </source>
</evidence>
<feature type="binding site" evidence="10">
    <location>
        <position position="232"/>
    </location>
    <ligand>
        <name>ATP</name>
        <dbReference type="ChEBI" id="CHEBI:30616"/>
    </ligand>
</feature>
<evidence type="ECO:0000256" key="5">
    <source>
        <dbReference type="ARBA" id="ARBA00022840"/>
    </source>
</evidence>
<feature type="active site" description="Proton acceptor" evidence="9">
    <location>
        <position position="214"/>
    </location>
</feature>
<dbReference type="SUPFAM" id="SSF56112">
    <property type="entry name" value="Protein kinase-like (PK-like)"/>
    <property type="match status" value="1"/>
</dbReference>
<evidence type="ECO:0000256" key="7">
    <source>
        <dbReference type="ARBA" id="ARBA00047899"/>
    </source>
</evidence>
<dbReference type="InterPro" id="IPR000719">
    <property type="entry name" value="Prot_kinase_dom"/>
</dbReference>
<keyword evidence="3 10" id="KW-0547">Nucleotide-binding</keyword>
<keyword evidence="2 13" id="KW-0808">Transferase</keyword>
<feature type="cross-link" description="Glycyl lysine isopeptide (Lys-Gly) (interchain with G-Cter in SUMO2)" evidence="11">
    <location>
        <position position="216"/>
    </location>
</feature>
<dbReference type="FunFam" id="1.10.510.10:FF:000235">
    <property type="entry name" value="Serine/threonine-protein kinase ark1"/>
    <property type="match status" value="1"/>
</dbReference>
<comment type="similarity">
    <text evidence="13">Belongs to the protein kinase superfamily. Ser/Thr protein kinase family. Aurora subfamily.</text>
</comment>
<dbReference type="CDD" id="cd14007">
    <property type="entry name" value="STKc_Aurora"/>
    <property type="match status" value="1"/>
</dbReference>
<dbReference type="CDD" id="cd00096">
    <property type="entry name" value="Ig"/>
    <property type="match status" value="1"/>
</dbReference>
<feature type="binding site" evidence="10 12">
    <location>
        <position position="120"/>
    </location>
    <ligand>
        <name>ATP</name>
        <dbReference type="ChEBI" id="CHEBI:30616"/>
    </ligand>
</feature>
<dbReference type="FunFam" id="3.30.200.20:FF:000042">
    <property type="entry name" value="Aurora kinase A"/>
    <property type="match status" value="1"/>
</dbReference>
<dbReference type="PROSITE" id="PS00108">
    <property type="entry name" value="PROTEIN_KINASE_ST"/>
    <property type="match status" value="1"/>
</dbReference>
<comment type="catalytic activity">
    <reaction evidence="7 13">
        <text>L-threonyl-[protein] + ATP = O-phospho-L-threonyl-[protein] + ADP + H(+)</text>
        <dbReference type="Rhea" id="RHEA:46608"/>
        <dbReference type="Rhea" id="RHEA-COMP:11060"/>
        <dbReference type="Rhea" id="RHEA-COMP:11605"/>
        <dbReference type="ChEBI" id="CHEBI:15378"/>
        <dbReference type="ChEBI" id="CHEBI:30013"/>
        <dbReference type="ChEBI" id="CHEBI:30616"/>
        <dbReference type="ChEBI" id="CHEBI:61977"/>
        <dbReference type="ChEBI" id="CHEBI:456216"/>
        <dbReference type="EC" id="2.7.11.1"/>
    </reaction>
</comment>
<dbReference type="EMBL" id="CAJNOO010000069">
    <property type="protein sequence ID" value="CAF0783417.1"/>
    <property type="molecule type" value="Genomic_DNA"/>
</dbReference>
<feature type="domain" description="Ig-like" evidence="15">
    <location>
        <begin position="375"/>
        <end position="504"/>
    </location>
</feature>
<evidence type="ECO:0000256" key="6">
    <source>
        <dbReference type="ARBA" id="ARBA00023319"/>
    </source>
</evidence>
<evidence type="ECO:0000256" key="13">
    <source>
        <dbReference type="RuleBase" id="RU367134"/>
    </source>
</evidence>
<dbReference type="Pfam" id="PF00069">
    <property type="entry name" value="Pkinase"/>
    <property type="match status" value="1"/>
</dbReference>
<dbReference type="InterPro" id="IPR003599">
    <property type="entry name" value="Ig_sub"/>
</dbReference>
<evidence type="ECO:0000259" key="15">
    <source>
        <dbReference type="PROSITE" id="PS50835"/>
    </source>
</evidence>
<dbReference type="SMART" id="SM00409">
    <property type="entry name" value="IG"/>
    <property type="match status" value="2"/>
</dbReference>